<sequence length="64" mass="7029">MANKREFIAFLVDVGEFSPAACWLPMRLQLLHKPSHEIAVVLFGSDAACLYTCLPPASLAAHME</sequence>
<dbReference type="Proteomes" id="UP000485058">
    <property type="component" value="Unassembled WGS sequence"/>
</dbReference>
<feature type="non-terminal residue" evidence="1">
    <location>
        <position position="64"/>
    </location>
</feature>
<accession>A0A6A0AMT9</accession>
<evidence type="ECO:0000313" key="1">
    <source>
        <dbReference type="EMBL" id="GFH33613.1"/>
    </source>
</evidence>
<comment type="caution">
    <text evidence="1">The sequence shown here is derived from an EMBL/GenBank/DDBJ whole genome shotgun (WGS) entry which is preliminary data.</text>
</comment>
<organism evidence="1 2">
    <name type="scientific">Haematococcus lacustris</name>
    <name type="common">Green alga</name>
    <name type="synonym">Haematococcus pluvialis</name>
    <dbReference type="NCBI Taxonomy" id="44745"/>
    <lineage>
        <taxon>Eukaryota</taxon>
        <taxon>Viridiplantae</taxon>
        <taxon>Chlorophyta</taxon>
        <taxon>core chlorophytes</taxon>
        <taxon>Chlorophyceae</taxon>
        <taxon>CS clade</taxon>
        <taxon>Chlamydomonadales</taxon>
        <taxon>Haematococcaceae</taxon>
        <taxon>Haematococcus</taxon>
    </lineage>
</organism>
<feature type="non-terminal residue" evidence="1">
    <location>
        <position position="1"/>
    </location>
</feature>
<reference evidence="1 2" key="1">
    <citation type="submission" date="2020-02" db="EMBL/GenBank/DDBJ databases">
        <title>Draft genome sequence of Haematococcus lacustris strain NIES-144.</title>
        <authorList>
            <person name="Morimoto D."/>
            <person name="Nakagawa S."/>
            <person name="Yoshida T."/>
            <person name="Sawayama S."/>
        </authorList>
    </citation>
    <scope>NUCLEOTIDE SEQUENCE [LARGE SCALE GENOMIC DNA]</scope>
    <source>
        <strain evidence="1 2">NIES-144</strain>
    </source>
</reference>
<proteinExistence type="predicted"/>
<dbReference type="EMBL" id="BLLF01009093">
    <property type="protein sequence ID" value="GFH33613.1"/>
    <property type="molecule type" value="Genomic_DNA"/>
</dbReference>
<keyword evidence="2" id="KW-1185">Reference proteome</keyword>
<protein>
    <submittedName>
        <fullName evidence="1">Uncharacterized protein</fullName>
    </submittedName>
</protein>
<dbReference type="AlphaFoldDB" id="A0A6A0AMT9"/>
<evidence type="ECO:0000313" key="2">
    <source>
        <dbReference type="Proteomes" id="UP000485058"/>
    </source>
</evidence>
<gene>
    <name evidence="1" type="ORF">HaLaN_33011</name>
</gene>
<name>A0A6A0AMT9_HAELA</name>